<protein>
    <submittedName>
        <fullName evidence="2">Uncharacterized protein</fullName>
    </submittedName>
</protein>
<sequence>MDYDFMLPSDIIFVPESILRRIISESTSSVLSSTNSMKNRRSPSDERSIPPNIHCCLSNLPTPNFCMHVINKVFDAEVSAESGPINNGLLREIKVLLDEDERVLLRPKM</sequence>
<comment type="caution">
    <text evidence="2">The sequence shown here is derived from an EMBL/GenBank/DDBJ whole genome shotgun (WGS) entry which is preliminary data.</text>
</comment>
<dbReference type="EMBL" id="JWZT01002965">
    <property type="protein sequence ID" value="KII68085.1"/>
    <property type="molecule type" value="Genomic_DNA"/>
</dbReference>
<evidence type="ECO:0000313" key="2">
    <source>
        <dbReference type="EMBL" id="KII68085.1"/>
    </source>
</evidence>
<dbReference type="AlphaFoldDB" id="A0A0C2MVB3"/>
<organism evidence="2 3">
    <name type="scientific">Thelohanellus kitauei</name>
    <name type="common">Myxosporean</name>
    <dbReference type="NCBI Taxonomy" id="669202"/>
    <lineage>
        <taxon>Eukaryota</taxon>
        <taxon>Metazoa</taxon>
        <taxon>Cnidaria</taxon>
        <taxon>Myxozoa</taxon>
        <taxon>Myxosporea</taxon>
        <taxon>Bivalvulida</taxon>
        <taxon>Platysporina</taxon>
        <taxon>Myxobolidae</taxon>
        <taxon>Thelohanellus</taxon>
    </lineage>
</organism>
<name>A0A0C2MVB3_THEKT</name>
<accession>A0A0C2MVB3</accession>
<keyword evidence="3" id="KW-1185">Reference proteome</keyword>
<dbReference type="Proteomes" id="UP000031668">
    <property type="component" value="Unassembled WGS sequence"/>
</dbReference>
<evidence type="ECO:0000256" key="1">
    <source>
        <dbReference type="SAM" id="MobiDB-lite"/>
    </source>
</evidence>
<gene>
    <name evidence="2" type="ORF">RF11_06291</name>
</gene>
<proteinExistence type="predicted"/>
<reference evidence="2 3" key="1">
    <citation type="journal article" date="2014" name="Genome Biol. Evol.">
        <title>The genome of the myxosporean Thelohanellus kitauei shows adaptations to nutrient acquisition within its fish host.</title>
        <authorList>
            <person name="Yang Y."/>
            <person name="Xiong J."/>
            <person name="Zhou Z."/>
            <person name="Huo F."/>
            <person name="Miao W."/>
            <person name="Ran C."/>
            <person name="Liu Y."/>
            <person name="Zhang J."/>
            <person name="Feng J."/>
            <person name="Wang M."/>
            <person name="Wang M."/>
            <person name="Wang L."/>
            <person name="Yao B."/>
        </authorList>
    </citation>
    <scope>NUCLEOTIDE SEQUENCE [LARGE SCALE GENOMIC DNA]</scope>
    <source>
        <strain evidence="2">Wuqing</strain>
    </source>
</reference>
<feature type="region of interest" description="Disordered" evidence="1">
    <location>
        <begin position="28"/>
        <end position="48"/>
    </location>
</feature>
<evidence type="ECO:0000313" key="3">
    <source>
        <dbReference type="Proteomes" id="UP000031668"/>
    </source>
</evidence>